<feature type="region of interest" description="Disordered" evidence="1">
    <location>
        <begin position="132"/>
        <end position="250"/>
    </location>
</feature>
<organism evidence="2 3">
    <name type="scientific">Endocarpon pusillum (strain Z07020 / HMAS-L-300199)</name>
    <name type="common">Lichen-forming fungus</name>
    <dbReference type="NCBI Taxonomy" id="1263415"/>
    <lineage>
        <taxon>Eukaryota</taxon>
        <taxon>Fungi</taxon>
        <taxon>Dikarya</taxon>
        <taxon>Ascomycota</taxon>
        <taxon>Pezizomycotina</taxon>
        <taxon>Eurotiomycetes</taxon>
        <taxon>Chaetothyriomycetidae</taxon>
        <taxon>Verrucariales</taxon>
        <taxon>Verrucariaceae</taxon>
        <taxon>Endocarpon</taxon>
    </lineage>
</organism>
<dbReference type="OrthoDB" id="10297882at2759"/>
<dbReference type="AlphaFoldDB" id="U1HED3"/>
<feature type="region of interest" description="Disordered" evidence="1">
    <location>
        <begin position="66"/>
        <end position="93"/>
    </location>
</feature>
<dbReference type="RefSeq" id="XP_007805912.1">
    <property type="nucleotide sequence ID" value="XM_007807721.1"/>
</dbReference>
<evidence type="ECO:0000256" key="1">
    <source>
        <dbReference type="SAM" id="MobiDB-lite"/>
    </source>
</evidence>
<accession>U1HED3</accession>
<sequence>MGSCQPCIEDIRVEGTWSGDLSDPVNLTISIELVTKSRSHLSLIRNNHPAVLSTTVIAISKIPQNEDKLSPFRPSGPHHPLRQEPSPLPEAPEIPLFSQTASLYEAASSHDSVLSPPPPSTSRELTIRKRLSLLPKPTSPPKQNPPLRQKPSRKLDSSPYSVRKHPVSLDKRPPWRPGGADDTMSRGRKQIGTDVAKRRVSRSTGTMQASRGRTRHRQSSLPGQMLGTQQESQSLQAEESQNWPKTLPRGKATMIPLPAKCQHRDTTVKVTRYAEAQNASERLEKWLEDRRNDWAAEICTASELVSEGGIPEVFDAPDATLSLSPTPSSRAALPWTSLQGIRGGGSISKKSCSLGQDTPIATLVEDNGILFAFFQDCSAGESKTARLCIEIHACIMLEAQPSGCHSLSIPGLPLQGGHAQGTFSLKIKGPATLGNDDFKAYEKVAYVDKDFSTHPLQHDQMSLTFSLATPFTVNVLCFEACRVLEPSNFEVDSNVYTRFDWENFEDDGITAEHSMLCSLRLHPFLMWAENVQFKLYLVGGPSGTLDTCLTPGNRRIHLNGERCDSEHELEILMTCPVADLQKTFIISWKQSLGVAPFEMWLPRISGLYSKKLEDLFDLPYEDGISINPRPCQKSRLYSMVAQEEFLKSSGDIYFFPENQHNPRTIRQSLIEKSGQFYDELTAEYDESTPATPTDEDFKAPLKHSIITLQPVKRPRTSTSDFLLNTRADAGNRPNVRKRSKKFTETGGAAEDVVEPINTVQPKASGAGASSFLIRSAVFMVNMLRGFFSHLAAPVRLLKIMLLTWLCLRAFNHDSVAQFENSVVAQAKEAWDSWDFEPVELRGDFTGWKHLLAKINHGAASVIHDGRLGAQNAIDVAVEESDGAVEDAPMVDDEVPAGAIDEGQPSAVGKEEEVNGQGQEAEKEHGLTLLDRIDLALGWKPPQAQGTA</sequence>
<evidence type="ECO:0000313" key="2">
    <source>
        <dbReference type="EMBL" id="ERF68420.1"/>
    </source>
</evidence>
<evidence type="ECO:0000313" key="3">
    <source>
        <dbReference type="Proteomes" id="UP000019373"/>
    </source>
</evidence>
<dbReference type="GeneID" id="19238776"/>
<name>U1HED3_ENDPU</name>
<proteinExistence type="predicted"/>
<feature type="compositionally biased region" description="Polar residues" evidence="1">
    <location>
        <begin position="219"/>
        <end position="228"/>
    </location>
</feature>
<keyword evidence="3" id="KW-1185">Reference proteome</keyword>
<gene>
    <name evidence="2" type="ORF">EPUS_03738</name>
</gene>
<dbReference type="Proteomes" id="UP000019373">
    <property type="component" value="Unassembled WGS sequence"/>
</dbReference>
<dbReference type="eggNOG" id="ENOG502RS3U">
    <property type="taxonomic scope" value="Eukaryota"/>
</dbReference>
<dbReference type="HOGENOM" id="CLU_310567_0_0_1"/>
<protein>
    <submittedName>
        <fullName evidence="2">Uncharacterized protein</fullName>
    </submittedName>
</protein>
<feature type="compositionally biased region" description="Polar residues" evidence="1">
    <location>
        <begin position="202"/>
        <end position="211"/>
    </location>
</feature>
<dbReference type="EMBL" id="KE721518">
    <property type="protein sequence ID" value="ERF68420.1"/>
    <property type="molecule type" value="Genomic_DNA"/>
</dbReference>
<feature type="region of interest" description="Disordered" evidence="1">
    <location>
        <begin position="895"/>
        <end position="922"/>
    </location>
</feature>
<reference evidence="3" key="1">
    <citation type="journal article" date="2014" name="BMC Genomics">
        <title>Genome characteristics reveal the impact of lichenization on lichen-forming fungus Endocarpon pusillum Hedwig (Verrucariales, Ascomycota).</title>
        <authorList>
            <person name="Wang Y.-Y."/>
            <person name="Liu B."/>
            <person name="Zhang X.-Y."/>
            <person name="Zhou Q.-M."/>
            <person name="Zhang T."/>
            <person name="Li H."/>
            <person name="Yu Y.-F."/>
            <person name="Zhang X.-L."/>
            <person name="Hao X.-Y."/>
            <person name="Wang M."/>
            <person name="Wang L."/>
            <person name="Wei J.-C."/>
        </authorList>
    </citation>
    <scope>NUCLEOTIDE SEQUENCE [LARGE SCALE GENOMIC DNA]</scope>
    <source>
        <strain evidence="3">Z07020 / HMAS-L-300199</strain>
    </source>
</reference>
<feature type="compositionally biased region" description="Low complexity" evidence="1">
    <location>
        <begin position="229"/>
        <end position="241"/>
    </location>
</feature>